<dbReference type="RefSeq" id="WP_146391971.1">
    <property type="nucleotide sequence ID" value="NZ_SJPK01000006.1"/>
</dbReference>
<dbReference type="InterPro" id="IPR001697">
    <property type="entry name" value="Pyr_Knase"/>
</dbReference>
<dbReference type="Gene3D" id="3.20.20.60">
    <property type="entry name" value="Phosphoenolpyruvate-binding domains"/>
    <property type="match status" value="1"/>
</dbReference>
<dbReference type="InterPro" id="IPR011037">
    <property type="entry name" value="Pyrv_Knase-like_insert_dom_sf"/>
</dbReference>
<dbReference type="InterPro" id="IPR036918">
    <property type="entry name" value="Pyrv_Knase_C_sf"/>
</dbReference>
<keyword evidence="10 13" id="KW-0324">Glycolysis</keyword>
<sequence>MSRPRLNEARTKIVATVGPACDSVDQLAALIEAGVDVFRINSAHGSIEQHAEKLTNIRAASDRTGFPAGVLLDLAGPKIRLGQLPQEPLACPLGARFAFVRGADSQEEGELTSTYPRLIDELEPGDRVMLADGTVALQVESVTPSRAECVVVAAGEIRSRQGVNLPGVKLSVAAMLPSDIENAIWAAQHEIDFISLSFVRTAEDVRSLKDLLNSYECQSLVIAKIEKPEALDNLERIVQEADGIMVARGDLGVEIDVAETPVAQKRIIATCKRLMKPVIVATQMLESMHHSVRPTRAEASDVANAVLDGADACMLSGETAIGSYPRESVATMDRIMHKTEESMPRGLSASPGNHDELYRQTQAVTRAGMEVAEALGSKLITIATHSGGTAWVKSNTRSLIPTIAVSDHLASVRRMNLFWGIEPIFCEDIADTAHLIEQVTRWACEQTENGQRVIRPGDTMVVVSGSDVVEGADNVISVHTLS</sequence>
<evidence type="ECO:0000256" key="5">
    <source>
        <dbReference type="ARBA" id="ARBA00022723"/>
    </source>
</evidence>
<dbReference type="InterPro" id="IPR015806">
    <property type="entry name" value="Pyrv_Knase_insert_dom_sf"/>
</dbReference>
<dbReference type="GO" id="GO:0004743">
    <property type="term" value="F:pyruvate kinase activity"/>
    <property type="evidence" value="ECO:0007669"/>
    <property type="project" value="UniProtKB-UniRule"/>
</dbReference>
<evidence type="ECO:0000256" key="2">
    <source>
        <dbReference type="ARBA" id="ARBA00008663"/>
    </source>
</evidence>
<dbReference type="Pfam" id="PF00224">
    <property type="entry name" value="PK"/>
    <property type="match status" value="1"/>
</dbReference>
<keyword evidence="6" id="KW-0547">Nucleotide-binding</keyword>
<dbReference type="PANTHER" id="PTHR11817">
    <property type="entry name" value="PYRUVATE KINASE"/>
    <property type="match status" value="1"/>
</dbReference>
<feature type="domain" description="Pyruvate kinase C-terminal" evidence="15">
    <location>
        <begin position="363"/>
        <end position="479"/>
    </location>
</feature>
<dbReference type="UniPathway" id="UPA00109">
    <property type="reaction ID" value="UER00188"/>
</dbReference>
<evidence type="ECO:0000256" key="8">
    <source>
        <dbReference type="ARBA" id="ARBA00022840"/>
    </source>
</evidence>
<keyword evidence="9 13" id="KW-0460">Magnesium</keyword>
<dbReference type="Gene3D" id="3.40.1380.20">
    <property type="entry name" value="Pyruvate kinase, C-terminal domain"/>
    <property type="match status" value="1"/>
</dbReference>
<evidence type="ECO:0000256" key="7">
    <source>
        <dbReference type="ARBA" id="ARBA00022777"/>
    </source>
</evidence>
<keyword evidence="7 13" id="KW-0418">Kinase</keyword>
<evidence type="ECO:0000256" key="11">
    <source>
        <dbReference type="ARBA" id="ARBA00023317"/>
    </source>
</evidence>
<protein>
    <recommendedName>
        <fullName evidence="3 12">Pyruvate kinase</fullName>
        <ecNumber evidence="3 12">2.7.1.40</ecNumber>
    </recommendedName>
</protein>
<comment type="caution">
    <text evidence="16">The sequence shown here is derived from an EMBL/GenBank/DDBJ whole genome shotgun (WGS) entry which is preliminary data.</text>
</comment>
<dbReference type="GO" id="GO:0016301">
    <property type="term" value="F:kinase activity"/>
    <property type="evidence" value="ECO:0007669"/>
    <property type="project" value="UniProtKB-KW"/>
</dbReference>
<keyword evidence="4 13" id="KW-0808">Transferase</keyword>
<gene>
    <name evidence="16" type="primary">pyk</name>
    <name evidence="16" type="ORF">CA85_30320</name>
</gene>
<evidence type="ECO:0000256" key="3">
    <source>
        <dbReference type="ARBA" id="ARBA00012142"/>
    </source>
</evidence>
<accession>A0A5C5XTY2</accession>
<dbReference type="SUPFAM" id="SSF50800">
    <property type="entry name" value="PK beta-barrel domain-like"/>
    <property type="match status" value="1"/>
</dbReference>
<evidence type="ECO:0000256" key="9">
    <source>
        <dbReference type="ARBA" id="ARBA00022842"/>
    </source>
</evidence>
<evidence type="ECO:0000256" key="10">
    <source>
        <dbReference type="ARBA" id="ARBA00023152"/>
    </source>
</evidence>
<evidence type="ECO:0000256" key="1">
    <source>
        <dbReference type="ARBA" id="ARBA00004997"/>
    </source>
</evidence>
<keyword evidence="11 16" id="KW-0670">Pyruvate</keyword>
<dbReference type="Pfam" id="PF02887">
    <property type="entry name" value="PK_C"/>
    <property type="match status" value="1"/>
</dbReference>
<feature type="domain" description="Pyruvate kinase barrel" evidence="14">
    <location>
        <begin position="10"/>
        <end position="329"/>
    </location>
</feature>
<dbReference type="PRINTS" id="PR01050">
    <property type="entry name" value="PYRUVTKNASE"/>
</dbReference>
<dbReference type="SUPFAM" id="SSF51621">
    <property type="entry name" value="Phosphoenolpyruvate/pyruvate domain"/>
    <property type="match status" value="1"/>
</dbReference>
<dbReference type="SUPFAM" id="SSF52935">
    <property type="entry name" value="PK C-terminal domain-like"/>
    <property type="match status" value="1"/>
</dbReference>
<keyword evidence="5" id="KW-0479">Metal-binding</keyword>
<dbReference type="InterPro" id="IPR015813">
    <property type="entry name" value="Pyrv/PenolPyrv_kinase-like_dom"/>
</dbReference>
<dbReference type="Gene3D" id="2.40.33.10">
    <property type="entry name" value="PK beta-barrel domain-like"/>
    <property type="match status" value="1"/>
</dbReference>
<dbReference type="NCBIfam" id="NF004491">
    <property type="entry name" value="PRK05826.1"/>
    <property type="match status" value="1"/>
</dbReference>
<dbReference type="FunFam" id="2.40.33.10:FF:000001">
    <property type="entry name" value="Pyruvate kinase"/>
    <property type="match status" value="1"/>
</dbReference>
<keyword evidence="8" id="KW-0067">ATP-binding</keyword>
<dbReference type="EC" id="2.7.1.40" evidence="3 12"/>
<comment type="catalytic activity">
    <reaction evidence="13">
        <text>pyruvate + ATP = phosphoenolpyruvate + ADP + H(+)</text>
        <dbReference type="Rhea" id="RHEA:18157"/>
        <dbReference type="ChEBI" id="CHEBI:15361"/>
        <dbReference type="ChEBI" id="CHEBI:15378"/>
        <dbReference type="ChEBI" id="CHEBI:30616"/>
        <dbReference type="ChEBI" id="CHEBI:58702"/>
        <dbReference type="ChEBI" id="CHEBI:456216"/>
        <dbReference type="EC" id="2.7.1.40"/>
    </reaction>
</comment>
<evidence type="ECO:0000256" key="13">
    <source>
        <dbReference type="RuleBase" id="RU000504"/>
    </source>
</evidence>
<dbReference type="GO" id="GO:0030955">
    <property type="term" value="F:potassium ion binding"/>
    <property type="evidence" value="ECO:0007669"/>
    <property type="project" value="UniProtKB-UniRule"/>
</dbReference>
<dbReference type="GO" id="GO:0000287">
    <property type="term" value="F:magnesium ion binding"/>
    <property type="evidence" value="ECO:0007669"/>
    <property type="project" value="UniProtKB-UniRule"/>
</dbReference>
<name>A0A5C5XTY2_9BACT</name>
<dbReference type="InterPro" id="IPR040442">
    <property type="entry name" value="Pyrv_kinase-like_dom_sf"/>
</dbReference>
<dbReference type="GO" id="GO:0005524">
    <property type="term" value="F:ATP binding"/>
    <property type="evidence" value="ECO:0007669"/>
    <property type="project" value="UniProtKB-KW"/>
</dbReference>
<dbReference type="NCBIfam" id="TIGR01064">
    <property type="entry name" value="pyruv_kin"/>
    <property type="match status" value="1"/>
</dbReference>
<comment type="pathway">
    <text evidence="1 13">Carbohydrate degradation; glycolysis; pyruvate from D-glyceraldehyde 3-phosphate: step 5/5.</text>
</comment>
<dbReference type="AlphaFoldDB" id="A0A5C5XTY2"/>
<dbReference type="OrthoDB" id="9812123at2"/>
<evidence type="ECO:0000313" key="17">
    <source>
        <dbReference type="Proteomes" id="UP000318053"/>
    </source>
</evidence>
<evidence type="ECO:0000313" key="16">
    <source>
        <dbReference type="EMBL" id="TWT66168.1"/>
    </source>
</evidence>
<dbReference type="InterPro" id="IPR015795">
    <property type="entry name" value="Pyrv_Knase_C"/>
</dbReference>
<evidence type="ECO:0000259" key="14">
    <source>
        <dbReference type="Pfam" id="PF00224"/>
    </source>
</evidence>
<reference evidence="16 17" key="1">
    <citation type="submission" date="2019-02" db="EMBL/GenBank/DDBJ databases">
        <title>Deep-cultivation of Planctomycetes and their phenomic and genomic characterization uncovers novel biology.</title>
        <authorList>
            <person name="Wiegand S."/>
            <person name="Jogler M."/>
            <person name="Boedeker C."/>
            <person name="Pinto D."/>
            <person name="Vollmers J."/>
            <person name="Rivas-Marin E."/>
            <person name="Kohn T."/>
            <person name="Peeters S.H."/>
            <person name="Heuer A."/>
            <person name="Rast P."/>
            <person name="Oberbeckmann S."/>
            <person name="Bunk B."/>
            <person name="Jeske O."/>
            <person name="Meyerdierks A."/>
            <person name="Storesund J.E."/>
            <person name="Kallscheuer N."/>
            <person name="Luecker S."/>
            <person name="Lage O.M."/>
            <person name="Pohl T."/>
            <person name="Merkel B.J."/>
            <person name="Hornburger P."/>
            <person name="Mueller R.-W."/>
            <person name="Bruemmer F."/>
            <person name="Labrenz M."/>
            <person name="Spormann A.M."/>
            <person name="Op Den Camp H."/>
            <person name="Overmann J."/>
            <person name="Amann R."/>
            <person name="Jetten M.S.M."/>
            <person name="Mascher T."/>
            <person name="Medema M.H."/>
            <person name="Devos D.P."/>
            <person name="Kaster A.-K."/>
            <person name="Ovreas L."/>
            <person name="Rohde M."/>
            <person name="Galperin M.Y."/>
            <person name="Jogler C."/>
        </authorList>
    </citation>
    <scope>NUCLEOTIDE SEQUENCE [LARGE SCALE GENOMIC DNA]</scope>
    <source>
        <strain evidence="16 17">CA85</strain>
    </source>
</reference>
<dbReference type="InterPro" id="IPR015793">
    <property type="entry name" value="Pyrv_Knase_brl"/>
</dbReference>
<dbReference type="EMBL" id="SJPK01000006">
    <property type="protein sequence ID" value="TWT66168.1"/>
    <property type="molecule type" value="Genomic_DNA"/>
</dbReference>
<evidence type="ECO:0000259" key="15">
    <source>
        <dbReference type="Pfam" id="PF02887"/>
    </source>
</evidence>
<organism evidence="16 17">
    <name type="scientific">Allorhodopirellula solitaria</name>
    <dbReference type="NCBI Taxonomy" id="2527987"/>
    <lineage>
        <taxon>Bacteria</taxon>
        <taxon>Pseudomonadati</taxon>
        <taxon>Planctomycetota</taxon>
        <taxon>Planctomycetia</taxon>
        <taxon>Pirellulales</taxon>
        <taxon>Pirellulaceae</taxon>
        <taxon>Allorhodopirellula</taxon>
    </lineage>
</organism>
<dbReference type="Proteomes" id="UP000318053">
    <property type="component" value="Unassembled WGS sequence"/>
</dbReference>
<keyword evidence="17" id="KW-1185">Reference proteome</keyword>
<evidence type="ECO:0000256" key="12">
    <source>
        <dbReference type="NCBIfam" id="TIGR01064"/>
    </source>
</evidence>
<comment type="similarity">
    <text evidence="2 13">Belongs to the pyruvate kinase family.</text>
</comment>
<evidence type="ECO:0000256" key="4">
    <source>
        <dbReference type="ARBA" id="ARBA00022679"/>
    </source>
</evidence>
<evidence type="ECO:0000256" key="6">
    <source>
        <dbReference type="ARBA" id="ARBA00022741"/>
    </source>
</evidence>
<proteinExistence type="inferred from homology"/>